<reference evidence="1 2" key="1">
    <citation type="submission" date="2019-07" db="EMBL/GenBank/DDBJ databases">
        <title>Deinococcus detaillus sp. nov., isolated from humus soil in Antarctica.</title>
        <authorList>
            <person name="Zhang K."/>
        </authorList>
    </citation>
    <scope>NUCLEOTIDE SEQUENCE [LARGE SCALE GENOMIC DNA]</scope>
    <source>
        <strain evidence="1 2">H1</strain>
    </source>
</reference>
<evidence type="ECO:0000313" key="2">
    <source>
        <dbReference type="Proteomes" id="UP000316092"/>
    </source>
</evidence>
<sequence length="353" mass="40410">MYVGNVPEPTGGYSEFIRAAPDDATYFRSIILFGPNTASYKFALGRALLDLAQLGRSSVTLPELAPFFVHHILLHLKGGQAQSTMTNGLFLKAGIAHLNGQLDADLLDDLTVKHAFRYVLDLFHWLPKGESSVKFYSRSKQKRRTLTLTDELLRLTELEQRQLAEEIEARWNLVEHAWTQKHLGVPASRPIVVGHDSQDLVLLPWHNQSRKSLTHLRPALSGYQKSCCFYCFQPMDTTSGQNCHVDHFFPWIVGFQIPQVDLNRVWNLVLACPSCNGGESGKWDAVPLRHFLERLHRRNTYLIDSHHPLRDTLIQDTGSTEAQRWHFLIEIELYALTHRSRRWLGPLELEAVF</sequence>
<dbReference type="EMBL" id="VKDB01000040">
    <property type="protein sequence ID" value="TSA79532.1"/>
    <property type="molecule type" value="Genomic_DNA"/>
</dbReference>
<accession>A0A553UH38</accession>
<keyword evidence="1" id="KW-0540">Nuclease</keyword>
<comment type="caution">
    <text evidence="1">The sequence shown here is derived from an EMBL/GenBank/DDBJ whole genome shotgun (WGS) entry which is preliminary data.</text>
</comment>
<dbReference type="CDD" id="cd00085">
    <property type="entry name" value="HNHc"/>
    <property type="match status" value="1"/>
</dbReference>
<evidence type="ECO:0000313" key="1">
    <source>
        <dbReference type="EMBL" id="TSA79532.1"/>
    </source>
</evidence>
<dbReference type="Gene3D" id="1.10.30.50">
    <property type="match status" value="1"/>
</dbReference>
<keyword evidence="1" id="KW-0255">Endonuclease</keyword>
<keyword evidence="1" id="KW-0378">Hydrolase</keyword>
<dbReference type="Proteomes" id="UP000316092">
    <property type="component" value="Unassembled WGS sequence"/>
</dbReference>
<protein>
    <submittedName>
        <fullName evidence="1">HNH endonuclease</fullName>
    </submittedName>
</protein>
<dbReference type="GO" id="GO:0004519">
    <property type="term" value="F:endonuclease activity"/>
    <property type="evidence" value="ECO:0007669"/>
    <property type="project" value="UniProtKB-KW"/>
</dbReference>
<gene>
    <name evidence="1" type="ORF">FNU79_17735</name>
</gene>
<dbReference type="AlphaFoldDB" id="A0A553UH38"/>
<proteinExistence type="predicted"/>
<keyword evidence="2" id="KW-1185">Reference proteome</keyword>
<dbReference type="OrthoDB" id="489287at2"/>
<dbReference type="InterPro" id="IPR003615">
    <property type="entry name" value="HNH_nuc"/>
</dbReference>
<organism evidence="1 2">
    <name type="scientific">Deinococcus detaillensis</name>
    <dbReference type="NCBI Taxonomy" id="2592048"/>
    <lineage>
        <taxon>Bacteria</taxon>
        <taxon>Thermotogati</taxon>
        <taxon>Deinococcota</taxon>
        <taxon>Deinococci</taxon>
        <taxon>Deinococcales</taxon>
        <taxon>Deinococcaceae</taxon>
        <taxon>Deinococcus</taxon>
    </lineage>
</organism>
<name>A0A553UH38_9DEIO</name>